<feature type="compositionally biased region" description="Polar residues" evidence="2">
    <location>
        <begin position="823"/>
        <end position="851"/>
    </location>
</feature>
<dbReference type="InterPro" id="IPR029058">
    <property type="entry name" value="AB_hydrolase_fold"/>
</dbReference>
<reference evidence="4" key="1">
    <citation type="journal article" date="2011" name="Genome Biol.">
        <title>The draft genome of the carcinogenic human liver fluke Clonorchis sinensis.</title>
        <authorList>
            <person name="Wang X."/>
            <person name="Chen W."/>
            <person name="Huang Y."/>
            <person name="Sun J."/>
            <person name="Men J."/>
            <person name="Liu H."/>
            <person name="Luo F."/>
            <person name="Guo L."/>
            <person name="Lv X."/>
            <person name="Deng C."/>
            <person name="Zhou C."/>
            <person name="Fan Y."/>
            <person name="Li X."/>
            <person name="Huang L."/>
            <person name="Hu Y."/>
            <person name="Liang C."/>
            <person name="Hu X."/>
            <person name="Xu J."/>
            <person name="Yu X."/>
        </authorList>
    </citation>
    <scope>NUCLEOTIDE SEQUENCE [LARGE SCALE GENOMIC DNA]</scope>
    <source>
        <strain evidence="4">Henan</strain>
    </source>
</reference>
<evidence type="ECO:0000256" key="1">
    <source>
        <dbReference type="ARBA" id="ARBA00007949"/>
    </source>
</evidence>
<evidence type="ECO:0000259" key="3">
    <source>
        <dbReference type="Pfam" id="PF05057"/>
    </source>
</evidence>
<evidence type="ECO:0000313" key="4">
    <source>
        <dbReference type="EMBL" id="GAA51506.1"/>
    </source>
</evidence>
<organism evidence="4 5">
    <name type="scientific">Clonorchis sinensis</name>
    <name type="common">Chinese liver fluke</name>
    <dbReference type="NCBI Taxonomy" id="79923"/>
    <lineage>
        <taxon>Eukaryota</taxon>
        <taxon>Metazoa</taxon>
        <taxon>Spiralia</taxon>
        <taxon>Lophotrochozoa</taxon>
        <taxon>Platyhelminthes</taxon>
        <taxon>Trematoda</taxon>
        <taxon>Digenea</taxon>
        <taxon>Opisthorchiida</taxon>
        <taxon>Opisthorchiata</taxon>
        <taxon>Opisthorchiidae</taxon>
        <taxon>Clonorchis</taxon>
    </lineage>
</organism>
<dbReference type="Proteomes" id="UP000008909">
    <property type="component" value="Unassembled WGS sequence"/>
</dbReference>
<dbReference type="PANTHER" id="PTHR12482">
    <property type="entry name" value="LIPASE ROG1-RELATED-RELATED"/>
    <property type="match status" value="1"/>
</dbReference>
<feature type="region of interest" description="Disordered" evidence="2">
    <location>
        <begin position="776"/>
        <end position="860"/>
    </location>
</feature>
<reference key="2">
    <citation type="submission" date="2011-10" db="EMBL/GenBank/DDBJ databases">
        <title>The genome and transcriptome sequence of Clonorchis sinensis provide insights into the carcinogenic liver fluke.</title>
        <authorList>
            <person name="Wang X."/>
            <person name="Huang Y."/>
            <person name="Chen W."/>
            <person name="Liu H."/>
            <person name="Guo L."/>
            <person name="Chen Y."/>
            <person name="Luo F."/>
            <person name="Zhou W."/>
            <person name="Sun J."/>
            <person name="Mao Q."/>
            <person name="Liang P."/>
            <person name="Zhou C."/>
            <person name="Tian Y."/>
            <person name="Men J."/>
            <person name="Lv X."/>
            <person name="Huang L."/>
            <person name="Zhou J."/>
            <person name="Hu Y."/>
            <person name="Li R."/>
            <person name="Zhang F."/>
            <person name="Lei H."/>
            <person name="Li X."/>
            <person name="Hu X."/>
            <person name="Liang C."/>
            <person name="Xu J."/>
            <person name="Wu Z."/>
            <person name="Yu X."/>
        </authorList>
    </citation>
    <scope>NUCLEOTIDE SEQUENCE</scope>
    <source>
        <strain>Henan</strain>
    </source>
</reference>
<feature type="domain" description="DUF676" evidence="3">
    <location>
        <begin position="1395"/>
        <end position="1565"/>
    </location>
</feature>
<dbReference type="EMBL" id="DF143162">
    <property type="protein sequence ID" value="GAA51506.1"/>
    <property type="molecule type" value="Genomic_DNA"/>
</dbReference>
<proteinExistence type="inferred from homology"/>
<dbReference type="Gene3D" id="3.40.50.1820">
    <property type="entry name" value="alpha/beta hydrolase"/>
    <property type="match status" value="1"/>
</dbReference>
<sequence>MIIAVDNRTAGCWFCDAFGGTQIHHLVGLFGLADQSLHFERQQAASGNVTCVRKAYLSRLEFTMLRYDPYCYVGRKPYGGSIRTLKPLFDHWCFRSIARVWWEHRVSNAEVRRLFFGRNNLPTIDELITLHRLRWLGHMLHMPVDRLPRRSHFAQPQCSLTDIEYADVMALGFEAIVMQLTMPVIQATVSFVVEMREFHNVDLYHRGYYQVRAYLRSGSQAPSTPNSAQSKSISIAETPLRWDRLSCRAHVPEAVHSSYIDPGSQTPNFVTEKMCSKILLIMYREETAKLCDVFEQRLLLQVDPARLEESFMKHELFLCVELWFAEESVNEAFVVQAMEKLHERELRIHFTPTRGLHHHFDVFFDYFHLCAVELAIHGALTNISPSVISPPKPTQRVSSLPRSASMQNLAQQSWHRILFSVRSHATRKQLALAIHRHLCHALLAARESMLLFWREILPYLPIHFKPRVDSLDFSHKLEQLVETMMAQTTDEDMANQISLDVSRLSSQNTVLIKQLCKSCALQPKVATYLRRKTHQIRMKRFAESFFCQELSLVHLLAVYDPNTVGHEALANEVRQSAYFQHLPSLPVSCRELDGDTTSLPIIFEDIYLSPPIDSTDVKESGGLGDDAVYETVKPSVLADRCNSPISALVNGTCEPVKTRKTVDVGVGTRSEVRGRRSSLVGSCPDQHARTSSLYKLKLFSRSSPALADIGLPRVSLNLPPVLRYLGQNKRRRCRTSYPGRRSFHLIRPRVHSVLPTPNHTDSIRLLGYRNRTPDDSMENLFISSDTPIRRPAIHRSRDRHPSTPELPTSNASVGRVGPVSRDLTVSRSSSNLSGPQVSSPTRISLSSQPNEESALKASRNKSVIRADSYSEFRTKASTVSHSSYRRVFRKVNISRAQTVRLSWTPSSSDRQTIALGTLSRPPPFPPGGRIPKPDVSEGIDLFPFSKSHTLSSLSVPNIFNACSPYRINSDSALSDSTKKAKTFRHHKQRPRKLSCRGSRNYILKQFTMYFSRSCASLTMGALICFFIAMGYPLISAIFFSLAYLGSCPNLTVSVVPEPALHNTSAQLITQSASRRHLTSGILARCISRSTSDVESAVRASKSTLLLPSFDTTADTAVSATGLMESRSLDKGLQSTDNRNNVGSATLCTRPLVKDLQINDDLSVVPVEAHRKHSETSVTCRIQQVNGKPYTIVTHGSQTYPNQDIASYTQTVNAAVNHVYESNPTRQAPTQSSSVKSRNEHRLTERGYHVLNLEDSEDEDVFPHENPKDEKLSFVELLRQENGCLSSVMATKHSAVNLKALDVSRVRQPKDAQSVGHLPITPLSNAGGESELPLGFCPSGLERSLIDLVCPGVIDFLQLKEDIKRKISVDFQGHVYSDFATVASPYAYFSETDSQNEDLHLVVCVHGLDGNASDLRLVRVYLQLALPECRLEFLMSECNQQDTFGSFDSMRDNLVDEVIDFIRELGEPPTRISFIGHSMGCVLVRAALLSPLMKPYLPKLYTFLSLSGPHLGTVYNSSGLVNMGMWVMQKWKKSESLSQLRLRDDPDLRQTYMYKLNASAGLDLFRYVLLSMKKYCISPFYHITTCMTFLKFFLDRYCVHGDGYERVATPNQVSANNRCPLLQFRSPENDGCELQPSTGDDGIFSWFRKLKAMHERHW</sequence>
<dbReference type="PANTHER" id="PTHR12482:SF67">
    <property type="entry name" value="DUF676 DOMAIN-CONTAINING PROTEIN"/>
    <property type="match status" value="1"/>
</dbReference>
<name>G7YEX0_CLOSI</name>
<dbReference type="InterPro" id="IPR007751">
    <property type="entry name" value="DUF676_lipase-like"/>
</dbReference>
<evidence type="ECO:0000313" key="5">
    <source>
        <dbReference type="Proteomes" id="UP000008909"/>
    </source>
</evidence>
<accession>G7YEX0</accession>
<protein>
    <recommendedName>
        <fullName evidence="3">DUF676 domain-containing protein</fullName>
    </recommendedName>
</protein>
<gene>
    <name evidence="4" type="ORF">CLF_106268</name>
</gene>
<dbReference type="Pfam" id="PF12394">
    <property type="entry name" value="DUF3657"/>
    <property type="match status" value="1"/>
</dbReference>
<comment type="similarity">
    <text evidence="1">Belongs to the FAM135 family.</text>
</comment>
<dbReference type="SUPFAM" id="SSF53474">
    <property type="entry name" value="alpha/beta-Hydrolases"/>
    <property type="match status" value="1"/>
</dbReference>
<keyword evidence="5" id="KW-1185">Reference proteome</keyword>
<dbReference type="InterPro" id="IPR022122">
    <property type="entry name" value="DUF3657"/>
</dbReference>
<feature type="non-terminal residue" evidence="4">
    <location>
        <position position="1657"/>
    </location>
</feature>
<dbReference type="InterPro" id="IPR044294">
    <property type="entry name" value="Lipase-like"/>
</dbReference>
<evidence type="ECO:0000256" key="2">
    <source>
        <dbReference type="SAM" id="MobiDB-lite"/>
    </source>
</evidence>
<dbReference type="Pfam" id="PF05057">
    <property type="entry name" value="DUF676"/>
    <property type="match status" value="1"/>
</dbReference>